<dbReference type="EMBL" id="JAUIZM010000011">
    <property type="protein sequence ID" value="KAK1354243.1"/>
    <property type="molecule type" value="Genomic_DNA"/>
</dbReference>
<evidence type="ECO:0000313" key="1">
    <source>
        <dbReference type="EMBL" id="KAK1354243.1"/>
    </source>
</evidence>
<name>A0AAD8LZK5_9APIA</name>
<comment type="caution">
    <text evidence="1">The sequence shown here is derived from an EMBL/GenBank/DDBJ whole genome shotgun (WGS) entry which is preliminary data.</text>
</comment>
<keyword evidence="2" id="KW-1185">Reference proteome</keyword>
<dbReference type="AlphaFoldDB" id="A0AAD8LZK5"/>
<reference evidence="1" key="1">
    <citation type="submission" date="2023-02" db="EMBL/GenBank/DDBJ databases">
        <title>Genome of toxic invasive species Heracleum sosnowskyi carries increased number of genes despite the absence of recent whole-genome duplications.</title>
        <authorList>
            <person name="Schelkunov M."/>
            <person name="Shtratnikova V."/>
            <person name="Makarenko M."/>
            <person name="Klepikova A."/>
            <person name="Omelchenko D."/>
            <person name="Novikova G."/>
            <person name="Obukhova E."/>
            <person name="Bogdanov V."/>
            <person name="Penin A."/>
            <person name="Logacheva M."/>
        </authorList>
    </citation>
    <scope>NUCLEOTIDE SEQUENCE</scope>
    <source>
        <strain evidence="1">Hsosn_3</strain>
        <tissue evidence="1">Leaf</tissue>
    </source>
</reference>
<gene>
    <name evidence="1" type="ORF">POM88_047499</name>
</gene>
<reference evidence="1" key="2">
    <citation type="submission" date="2023-05" db="EMBL/GenBank/DDBJ databases">
        <authorList>
            <person name="Schelkunov M.I."/>
        </authorList>
    </citation>
    <scope>NUCLEOTIDE SEQUENCE</scope>
    <source>
        <strain evidence="1">Hsosn_3</strain>
        <tissue evidence="1">Leaf</tissue>
    </source>
</reference>
<sequence length="109" mass="12566">MEVKQSAILILQKGHQDHQPRGREIILHMLHRPPIWRLPSLLRSENIVSYVGTKSAWRKRSGAEIGSHGKMISVNHKKMENTGGNKTFILSSKKELELLLYIKKECREV</sequence>
<protein>
    <submittedName>
        <fullName evidence="1">Uncharacterized protein</fullName>
    </submittedName>
</protein>
<proteinExistence type="predicted"/>
<evidence type="ECO:0000313" key="2">
    <source>
        <dbReference type="Proteomes" id="UP001237642"/>
    </source>
</evidence>
<accession>A0AAD8LZK5</accession>
<organism evidence="1 2">
    <name type="scientific">Heracleum sosnowskyi</name>
    <dbReference type="NCBI Taxonomy" id="360622"/>
    <lineage>
        <taxon>Eukaryota</taxon>
        <taxon>Viridiplantae</taxon>
        <taxon>Streptophyta</taxon>
        <taxon>Embryophyta</taxon>
        <taxon>Tracheophyta</taxon>
        <taxon>Spermatophyta</taxon>
        <taxon>Magnoliopsida</taxon>
        <taxon>eudicotyledons</taxon>
        <taxon>Gunneridae</taxon>
        <taxon>Pentapetalae</taxon>
        <taxon>asterids</taxon>
        <taxon>campanulids</taxon>
        <taxon>Apiales</taxon>
        <taxon>Apiaceae</taxon>
        <taxon>Apioideae</taxon>
        <taxon>apioid superclade</taxon>
        <taxon>Tordylieae</taxon>
        <taxon>Tordyliinae</taxon>
        <taxon>Heracleum</taxon>
    </lineage>
</organism>
<dbReference type="Proteomes" id="UP001237642">
    <property type="component" value="Unassembled WGS sequence"/>
</dbReference>